<dbReference type="FunFam" id="3.40.50.200:FF:000001">
    <property type="entry name" value="Furin 2, isoform B"/>
    <property type="match status" value="1"/>
</dbReference>
<dbReference type="PROSITE" id="PS51892">
    <property type="entry name" value="SUBTILASE"/>
    <property type="match status" value="1"/>
</dbReference>
<keyword evidence="8 15" id="KW-0720">Serine protease</keyword>
<dbReference type="InterPro" id="IPR038466">
    <property type="entry name" value="S8_pro-domain_sf"/>
</dbReference>
<dbReference type="InterPro" id="IPR022398">
    <property type="entry name" value="Peptidase_S8_His-AS"/>
</dbReference>
<evidence type="ECO:0000256" key="6">
    <source>
        <dbReference type="ARBA" id="ARBA00022729"/>
    </source>
</evidence>
<comment type="similarity">
    <text evidence="3">Belongs to the peptidase S8 family. Furin subfamily.</text>
</comment>
<feature type="active site" description="Charge relay system" evidence="14 15">
    <location>
        <position position="172"/>
    </location>
</feature>
<evidence type="ECO:0000256" key="15">
    <source>
        <dbReference type="PROSITE-ProRule" id="PRU01240"/>
    </source>
</evidence>
<keyword evidence="11" id="KW-0865">Zymogen</keyword>
<dbReference type="EMBL" id="CAJFCJ010000011">
    <property type="protein sequence ID" value="CAD5119925.1"/>
    <property type="molecule type" value="Genomic_DNA"/>
</dbReference>
<dbReference type="Pfam" id="PF00082">
    <property type="entry name" value="Peptidase_S8"/>
    <property type="match status" value="1"/>
</dbReference>
<keyword evidence="9" id="KW-0106">Calcium</keyword>
<dbReference type="SUPFAM" id="SSF52743">
    <property type="entry name" value="Subtilisin-like"/>
    <property type="match status" value="1"/>
</dbReference>
<dbReference type="InterPro" id="IPR002884">
    <property type="entry name" value="P_dom"/>
</dbReference>
<dbReference type="Gene3D" id="2.60.120.260">
    <property type="entry name" value="Galactose-binding domain-like"/>
    <property type="match status" value="1"/>
</dbReference>
<evidence type="ECO:0000256" key="1">
    <source>
        <dbReference type="ARBA" id="ARBA00001913"/>
    </source>
</evidence>
<dbReference type="SUPFAM" id="SSF49785">
    <property type="entry name" value="Galactose-binding domain-like"/>
    <property type="match status" value="1"/>
</dbReference>
<dbReference type="Pfam" id="PF01483">
    <property type="entry name" value="P_proprotein"/>
    <property type="match status" value="1"/>
</dbReference>
<dbReference type="Proteomes" id="UP000549394">
    <property type="component" value="Unassembled WGS sequence"/>
</dbReference>
<dbReference type="InterPro" id="IPR015500">
    <property type="entry name" value="Peptidase_S8_subtilisin-rel"/>
</dbReference>
<dbReference type="Pfam" id="PF16470">
    <property type="entry name" value="S8_pro-domain"/>
    <property type="match status" value="1"/>
</dbReference>
<evidence type="ECO:0000313" key="19">
    <source>
        <dbReference type="Proteomes" id="UP000549394"/>
    </source>
</evidence>
<evidence type="ECO:0000256" key="13">
    <source>
        <dbReference type="ARBA" id="ARBA00023180"/>
    </source>
</evidence>
<dbReference type="InterPro" id="IPR008979">
    <property type="entry name" value="Galactose-bd-like_sf"/>
</dbReference>
<comment type="subcellular location">
    <subcellularLocation>
        <location evidence="2">Membrane</location>
    </subcellularLocation>
</comment>
<dbReference type="PRINTS" id="PR00723">
    <property type="entry name" value="SUBTILISIN"/>
</dbReference>
<dbReference type="InterPro" id="IPR036852">
    <property type="entry name" value="Peptidase_S8/S53_dom_sf"/>
</dbReference>
<dbReference type="GO" id="GO:0005615">
    <property type="term" value="C:extracellular space"/>
    <property type="evidence" value="ECO:0007669"/>
    <property type="project" value="TreeGrafter"/>
</dbReference>
<organism evidence="18 19">
    <name type="scientific">Dimorphilus gyrociliatus</name>
    <dbReference type="NCBI Taxonomy" id="2664684"/>
    <lineage>
        <taxon>Eukaryota</taxon>
        <taxon>Metazoa</taxon>
        <taxon>Spiralia</taxon>
        <taxon>Lophotrochozoa</taxon>
        <taxon>Annelida</taxon>
        <taxon>Polychaeta</taxon>
        <taxon>Polychaeta incertae sedis</taxon>
        <taxon>Dinophilidae</taxon>
        <taxon>Dimorphilus</taxon>
    </lineage>
</organism>
<evidence type="ECO:0000256" key="7">
    <source>
        <dbReference type="ARBA" id="ARBA00022801"/>
    </source>
</evidence>
<dbReference type="PROSITE" id="PS00137">
    <property type="entry name" value="SUBTILASE_HIS"/>
    <property type="match status" value="1"/>
</dbReference>
<dbReference type="InterPro" id="IPR023827">
    <property type="entry name" value="Peptidase_S8_Asp-AS"/>
</dbReference>
<dbReference type="PANTHER" id="PTHR42884">
    <property type="entry name" value="PROPROTEIN CONVERTASE SUBTILISIN/KEXIN-RELATED"/>
    <property type="match status" value="1"/>
</dbReference>
<protein>
    <submittedName>
        <fullName evidence="18">DgyrCDS8505</fullName>
    </submittedName>
</protein>
<dbReference type="AlphaFoldDB" id="A0A7I8VW22"/>
<dbReference type="GO" id="GO:0005737">
    <property type="term" value="C:cytoplasm"/>
    <property type="evidence" value="ECO:0007669"/>
    <property type="project" value="UniProtKB-ARBA"/>
</dbReference>
<evidence type="ECO:0000313" key="18">
    <source>
        <dbReference type="EMBL" id="CAD5119925.1"/>
    </source>
</evidence>
<keyword evidence="6 16" id="KW-0732">Signal</keyword>
<comment type="cofactor">
    <cofactor evidence="1">
        <name>Ca(2+)</name>
        <dbReference type="ChEBI" id="CHEBI:29108"/>
    </cofactor>
</comment>
<dbReference type="PROSITE" id="PS00136">
    <property type="entry name" value="SUBTILASE_ASP"/>
    <property type="match status" value="1"/>
</dbReference>
<keyword evidence="12" id="KW-1015">Disulfide bond</keyword>
<proteinExistence type="inferred from homology"/>
<dbReference type="GO" id="GO:0043005">
    <property type="term" value="C:neuron projection"/>
    <property type="evidence" value="ECO:0007669"/>
    <property type="project" value="TreeGrafter"/>
</dbReference>
<evidence type="ECO:0000256" key="2">
    <source>
        <dbReference type="ARBA" id="ARBA00004370"/>
    </source>
</evidence>
<evidence type="ECO:0000256" key="12">
    <source>
        <dbReference type="ARBA" id="ARBA00023157"/>
    </source>
</evidence>
<dbReference type="FunFam" id="3.30.70.850:FF:000001">
    <property type="entry name" value="Proprotein convertase subtilisin/kexin type 5"/>
    <property type="match status" value="1"/>
</dbReference>
<dbReference type="InterPro" id="IPR023828">
    <property type="entry name" value="Peptidase_S8_Ser-AS"/>
</dbReference>
<dbReference type="InterPro" id="IPR032815">
    <property type="entry name" value="S8_pro-domain"/>
</dbReference>
<dbReference type="GO" id="GO:0012505">
    <property type="term" value="C:endomembrane system"/>
    <property type="evidence" value="ECO:0007669"/>
    <property type="project" value="UniProtKB-ARBA"/>
</dbReference>
<dbReference type="Gene3D" id="3.40.50.200">
    <property type="entry name" value="Peptidase S8/S53 domain"/>
    <property type="match status" value="1"/>
</dbReference>
<evidence type="ECO:0000256" key="16">
    <source>
        <dbReference type="SAM" id="SignalP"/>
    </source>
</evidence>
<keyword evidence="13" id="KW-0325">Glycoprotein</keyword>
<feature type="active site" description="Charge relay system" evidence="14 15">
    <location>
        <position position="213"/>
    </location>
</feature>
<evidence type="ECO:0000256" key="11">
    <source>
        <dbReference type="ARBA" id="ARBA00023145"/>
    </source>
</evidence>
<dbReference type="InterPro" id="IPR000209">
    <property type="entry name" value="Peptidase_S8/S53_dom"/>
</dbReference>
<keyword evidence="5" id="KW-0165">Cleavage on pair of basic residues</keyword>
<reference evidence="18 19" key="1">
    <citation type="submission" date="2020-08" db="EMBL/GenBank/DDBJ databases">
        <authorList>
            <person name="Hejnol A."/>
        </authorList>
    </citation>
    <scope>NUCLEOTIDE SEQUENCE [LARGE SCALE GENOMIC DNA]</scope>
</reference>
<evidence type="ECO:0000256" key="9">
    <source>
        <dbReference type="ARBA" id="ARBA00022837"/>
    </source>
</evidence>
<feature type="chain" id="PRO_5029490886" evidence="16">
    <location>
        <begin position="18"/>
        <end position="685"/>
    </location>
</feature>
<evidence type="ECO:0000256" key="4">
    <source>
        <dbReference type="ARBA" id="ARBA00022670"/>
    </source>
</evidence>
<feature type="domain" description="P/Homo B" evidence="17">
    <location>
        <begin position="467"/>
        <end position="599"/>
    </location>
</feature>
<dbReference type="Gene3D" id="3.30.70.850">
    <property type="entry name" value="Peptidase S8, pro-domain"/>
    <property type="match status" value="1"/>
</dbReference>
<dbReference type="PROSITE" id="PS00138">
    <property type="entry name" value="SUBTILASE_SER"/>
    <property type="match status" value="1"/>
</dbReference>
<evidence type="ECO:0000256" key="14">
    <source>
        <dbReference type="PIRSR" id="PIRSR615500-1"/>
    </source>
</evidence>
<dbReference type="InterPro" id="IPR034182">
    <property type="entry name" value="Kexin/furin"/>
</dbReference>
<keyword evidence="19" id="KW-1185">Reference proteome</keyword>
<dbReference type="CDD" id="cd04059">
    <property type="entry name" value="Peptidases_S8_Protein_convertases_Kexins_Furin-like"/>
    <property type="match status" value="1"/>
</dbReference>
<evidence type="ECO:0000256" key="5">
    <source>
        <dbReference type="ARBA" id="ARBA00022685"/>
    </source>
</evidence>
<dbReference type="GO" id="GO:0008038">
    <property type="term" value="P:neuron recognition"/>
    <property type="evidence" value="ECO:0007669"/>
    <property type="project" value="UniProtKB-ARBA"/>
</dbReference>
<accession>A0A7I8VW22</accession>
<dbReference type="GO" id="GO:0008104">
    <property type="term" value="P:intracellular protein localization"/>
    <property type="evidence" value="ECO:0007669"/>
    <property type="project" value="UniProtKB-ARBA"/>
</dbReference>
<comment type="caution">
    <text evidence="18">The sequence shown here is derived from an EMBL/GenBank/DDBJ whole genome shotgun (WGS) entry which is preliminary data.</text>
</comment>
<evidence type="ECO:0000256" key="10">
    <source>
        <dbReference type="ARBA" id="ARBA00023136"/>
    </source>
</evidence>
<keyword evidence="7 15" id="KW-0378">Hydrolase</keyword>
<evidence type="ECO:0000256" key="3">
    <source>
        <dbReference type="ARBA" id="ARBA00005325"/>
    </source>
</evidence>
<dbReference type="GO" id="GO:0016486">
    <property type="term" value="P:peptide hormone processing"/>
    <property type="evidence" value="ECO:0007669"/>
    <property type="project" value="TreeGrafter"/>
</dbReference>
<gene>
    <name evidence="18" type="ORF">DGYR_LOCUS8101</name>
</gene>
<dbReference type="GO" id="GO:0004252">
    <property type="term" value="F:serine-type endopeptidase activity"/>
    <property type="evidence" value="ECO:0007669"/>
    <property type="project" value="UniProtKB-UniRule"/>
</dbReference>
<dbReference type="OrthoDB" id="300641at2759"/>
<sequence length="685" mass="77319">MIVRILWLYLVLYNVESLDNYVNEWAAEIKGGEKVAREVAELFDFEFIGQIGGLEDHYLFSKQGEHRSRRAAEHEHTKRLADDPRVKWAEQQVAISRVKRSIISKRDSDKAYRNVYYNDKLFGDEWYLKRDLGVSNDNILAESGKTVKEDLGVIPCWAKGFTGKNVRVAILDDGLEHNHTDLIKNYDPLASTDLNGNDPDPFPRYDPTDENRHGTRCAGEVAMEADNKICGTGVAYDAKIGGIRMLDGTVTDGLEAAALSFKNQYVDIFSSSWGPKDNGKTMEGPSRLTSKALEEGAKYGRRGLGVIYVWASGNGGAYGDSCSCDGYTSSIYTLSVSSATQSRTTPWYSEKCPSTMTTAYSSGSGPDQAMVISTDLHNKCTNRHTGTSAAAPMAAGIFALVLQANPTITWRDLQHLVAFTSRKEPLQENEGWKKNGAGFWVNSRFGFGLLNAVGLVNAADKSTWENVSPQEICEKLSNRHQLPQILTSGDELKIKFKVETCKIRFLEHVVIMVNMSYTRRGDLHIILKSPTQTDTTLLPKRPADNSSDGLKYWPFMSVHSWGENPNGEWTLIVRDSGERKNNYGRLTDVSFKFYGTVHYPKYYTDHYLNLEKVDHETTQSSMNSQKFSANLESPAERQHPSKYSVWEDFLNNKYFDEKLFQWFRQKSKYINDIDHSDSKTDNLYD</sequence>
<dbReference type="PANTHER" id="PTHR42884:SF14">
    <property type="entry name" value="NEUROENDOCRINE CONVERTASE 1"/>
    <property type="match status" value="1"/>
</dbReference>
<feature type="active site" description="Charge relay system" evidence="14 15">
    <location>
        <position position="388"/>
    </location>
</feature>
<evidence type="ECO:0000256" key="8">
    <source>
        <dbReference type="ARBA" id="ARBA00022825"/>
    </source>
</evidence>
<dbReference type="FunFam" id="2.60.120.260:FF:000006">
    <property type="entry name" value="Proprotein convertase subtilisin/kexin type 5"/>
    <property type="match status" value="1"/>
</dbReference>
<dbReference type="GO" id="GO:0016020">
    <property type="term" value="C:membrane"/>
    <property type="evidence" value="ECO:0007669"/>
    <property type="project" value="UniProtKB-SubCell"/>
</dbReference>
<keyword evidence="10" id="KW-0472">Membrane</keyword>
<keyword evidence="4 15" id="KW-0645">Protease</keyword>
<dbReference type="SUPFAM" id="SSF54897">
    <property type="entry name" value="Protease propeptides/inhibitors"/>
    <property type="match status" value="1"/>
</dbReference>
<dbReference type="PROSITE" id="PS51829">
    <property type="entry name" value="P_HOMO_B"/>
    <property type="match status" value="1"/>
</dbReference>
<name>A0A7I8VW22_9ANNE</name>
<feature type="signal peptide" evidence="16">
    <location>
        <begin position="1"/>
        <end position="17"/>
    </location>
</feature>
<evidence type="ECO:0000259" key="17">
    <source>
        <dbReference type="PROSITE" id="PS51829"/>
    </source>
</evidence>